<comment type="caution">
    <text evidence="2">The sequence shown here is derived from an EMBL/GenBank/DDBJ whole genome shotgun (WGS) entry which is preliminary data.</text>
</comment>
<dbReference type="AlphaFoldDB" id="A0A2P5CWX3"/>
<protein>
    <submittedName>
        <fullName evidence="2">Uncharacterized protein</fullName>
    </submittedName>
</protein>
<sequence>MKNRNRYCQFPKDHGHNTINCRNLYAQVMMAIHAGKLKQYMKISGIQPQEDATRPEKGKQTQASGSGEQALRIMPSIVDRPELTQGQEEKEKYLNKTEERVKCLRGMGHSINHLRVGESCASAAPIAFT</sequence>
<organism evidence="2 3">
    <name type="scientific">Parasponia andersonii</name>
    <name type="common">Sponia andersonii</name>
    <dbReference type="NCBI Taxonomy" id="3476"/>
    <lineage>
        <taxon>Eukaryota</taxon>
        <taxon>Viridiplantae</taxon>
        <taxon>Streptophyta</taxon>
        <taxon>Embryophyta</taxon>
        <taxon>Tracheophyta</taxon>
        <taxon>Spermatophyta</taxon>
        <taxon>Magnoliopsida</taxon>
        <taxon>eudicotyledons</taxon>
        <taxon>Gunneridae</taxon>
        <taxon>Pentapetalae</taxon>
        <taxon>rosids</taxon>
        <taxon>fabids</taxon>
        <taxon>Rosales</taxon>
        <taxon>Cannabaceae</taxon>
        <taxon>Parasponia</taxon>
    </lineage>
</organism>
<accession>A0A2P5CWX3</accession>
<evidence type="ECO:0000256" key="1">
    <source>
        <dbReference type="SAM" id="MobiDB-lite"/>
    </source>
</evidence>
<reference evidence="3" key="1">
    <citation type="submission" date="2016-06" db="EMBL/GenBank/DDBJ databases">
        <title>Parallel loss of symbiosis genes in relatives of nitrogen-fixing non-legume Parasponia.</title>
        <authorList>
            <person name="Van Velzen R."/>
            <person name="Holmer R."/>
            <person name="Bu F."/>
            <person name="Rutten L."/>
            <person name="Van Zeijl A."/>
            <person name="Liu W."/>
            <person name="Santuari L."/>
            <person name="Cao Q."/>
            <person name="Sharma T."/>
            <person name="Shen D."/>
            <person name="Roswanjaya Y."/>
            <person name="Wardhani T."/>
            <person name="Kalhor M.S."/>
            <person name="Jansen J."/>
            <person name="Van den Hoogen J."/>
            <person name="Gungor B."/>
            <person name="Hartog M."/>
            <person name="Hontelez J."/>
            <person name="Verver J."/>
            <person name="Yang W.-C."/>
            <person name="Schijlen E."/>
            <person name="Repin R."/>
            <person name="Schilthuizen M."/>
            <person name="Schranz E."/>
            <person name="Heidstra R."/>
            <person name="Miyata K."/>
            <person name="Fedorova E."/>
            <person name="Kohlen W."/>
            <person name="Bisseling T."/>
            <person name="Smit S."/>
            <person name="Geurts R."/>
        </authorList>
    </citation>
    <scope>NUCLEOTIDE SEQUENCE [LARGE SCALE GENOMIC DNA]</scope>
    <source>
        <strain evidence="3">cv. WU1-14</strain>
    </source>
</reference>
<dbReference type="Proteomes" id="UP000237105">
    <property type="component" value="Unassembled WGS sequence"/>
</dbReference>
<evidence type="ECO:0000313" key="2">
    <source>
        <dbReference type="EMBL" id="PON65485.1"/>
    </source>
</evidence>
<feature type="region of interest" description="Disordered" evidence="1">
    <location>
        <begin position="45"/>
        <end position="70"/>
    </location>
</feature>
<name>A0A2P5CWX3_PARAD</name>
<dbReference type="OrthoDB" id="1740536at2759"/>
<evidence type="ECO:0000313" key="3">
    <source>
        <dbReference type="Proteomes" id="UP000237105"/>
    </source>
</evidence>
<gene>
    <name evidence="2" type="ORF">PanWU01x14_116480</name>
</gene>
<proteinExistence type="predicted"/>
<dbReference type="EMBL" id="JXTB01000087">
    <property type="protein sequence ID" value="PON65485.1"/>
    <property type="molecule type" value="Genomic_DNA"/>
</dbReference>
<keyword evidence="3" id="KW-1185">Reference proteome</keyword>